<dbReference type="FunFam" id="2.40.30.10:FF:000007">
    <property type="entry name" value="Translation initiation factor IF-2"/>
    <property type="match status" value="1"/>
</dbReference>
<dbReference type="GO" id="GO:0005525">
    <property type="term" value="F:GTP binding"/>
    <property type="evidence" value="ECO:0007669"/>
    <property type="project" value="UniProtKB-KW"/>
</dbReference>
<dbReference type="Pfam" id="PF00009">
    <property type="entry name" value="GTP_EFTU"/>
    <property type="match status" value="1"/>
</dbReference>
<evidence type="ECO:0000256" key="9">
    <source>
        <dbReference type="HAMAP-Rule" id="MF_00100"/>
    </source>
</evidence>
<evidence type="ECO:0000256" key="6">
    <source>
        <dbReference type="ARBA" id="ARBA00022741"/>
    </source>
</evidence>
<feature type="binding site" evidence="9">
    <location>
        <begin position="478"/>
        <end position="482"/>
    </location>
    <ligand>
        <name>GTP</name>
        <dbReference type="ChEBI" id="CHEBI:37565"/>
    </ligand>
</feature>
<evidence type="ECO:0000256" key="11">
    <source>
        <dbReference type="RuleBase" id="RU000645"/>
    </source>
</evidence>
<dbReference type="Pfam" id="PF04760">
    <property type="entry name" value="IF2_N"/>
    <property type="match status" value="2"/>
</dbReference>
<dbReference type="SUPFAM" id="SSF46955">
    <property type="entry name" value="Putative DNA-binding domain"/>
    <property type="match status" value="1"/>
</dbReference>
<dbReference type="Gene3D" id="3.30.56.50">
    <property type="entry name" value="Putative DNA-binding domain, N-terminal subdomain of bacterial translation initiation factor IF2"/>
    <property type="match status" value="1"/>
</dbReference>
<feature type="region of interest" description="G-domain" evidence="9">
    <location>
        <begin position="426"/>
        <end position="574"/>
    </location>
</feature>
<comment type="subcellular location">
    <subcellularLocation>
        <location evidence="1 9 11">Cytoplasm</location>
    </subcellularLocation>
</comment>
<feature type="compositionally biased region" description="Low complexity" evidence="13">
    <location>
        <begin position="149"/>
        <end position="160"/>
    </location>
</feature>
<dbReference type="HAMAP" id="MF_00100_B">
    <property type="entry name" value="IF_2_B"/>
    <property type="match status" value="1"/>
</dbReference>
<dbReference type="PANTHER" id="PTHR43381:SF5">
    <property type="entry name" value="TR-TYPE G DOMAIN-CONTAINING PROTEIN"/>
    <property type="match status" value="1"/>
</dbReference>
<keyword evidence="4 9" id="KW-0963">Cytoplasm</keyword>
<dbReference type="STRING" id="658219.SAMN05216212_1091"/>
<keyword evidence="5 9" id="KW-0396">Initiation factor</keyword>
<dbReference type="GO" id="GO:0005829">
    <property type="term" value="C:cytosol"/>
    <property type="evidence" value="ECO:0007669"/>
    <property type="project" value="TreeGrafter"/>
</dbReference>
<feature type="compositionally biased region" description="Basic residues" evidence="13">
    <location>
        <begin position="280"/>
        <end position="294"/>
    </location>
</feature>
<keyword evidence="12" id="KW-0175">Coiled coil</keyword>
<dbReference type="NCBIfam" id="TIGR00487">
    <property type="entry name" value="IF-2"/>
    <property type="match status" value="1"/>
</dbReference>
<feature type="coiled-coil region" evidence="12">
    <location>
        <begin position="678"/>
        <end position="711"/>
    </location>
</feature>
<dbReference type="InterPro" id="IPR023115">
    <property type="entry name" value="TIF_IF2_dom3"/>
</dbReference>
<evidence type="ECO:0000256" key="3">
    <source>
        <dbReference type="ARBA" id="ARBA00020675"/>
    </source>
</evidence>
<feature type="compositionally biased region" description="Acidic residues" evidence="13">
    <location>
        <begin position="161"/>
        <end position="170"/>
    </location>
</feature>
<evidence type="ECO:0000256" key="13">
    <source>
        <dbReference type="SAM" id="MobiDB-lite"/>
    </source>
</evidence>
<keyword evidence="6 9" id="KW-0547">Nucleotide-binding</keyword>
<dbReference type="Pfam" id="PF22042">
    <property type="entry name" value="EF-G_D2"/>
    <property type="match status" value="1"/>
</dbReference>
<dbReference type="InterPro" id="IPR027417">
    <property type="entry name" value="P-loop_NTPase"/>
</dbReference>
<dbReference type="CDD" id="cd03692">
    <property type="entry name" value="mtIF2_IVc"/>
    <property type="match status" value="1"/>
</dbReference>
<dbReference type="InterPro" id="IPR005225">
    <property type="entry name" value="Small_GTP-bd"/>
</dbReference>
<dbReference type="InterPro" id="IPR004161">
    <property type="entry name" value="EFTu-like_2"/>
</dbReference>
<feature type="binding site" evidence="9">
    <location>
        <begin position="432"/>
        <end position="439"/>
    </location>
    <ligand>
        <name>GTP</name>
        <dbReference type="ChEBI" id="CHEBI:37565"/>
    </ligand>
</feature>
<gene>
    <name evidence="9" type="primary">infB</name>
    <name evidence="15" type="ORF">SAMN05216212_1091</name>
</gene>
<evidence type="ECO:0000256" key="1">
    <source>
        <dbReference type="ARBA" id="ARBA00004496"/>
    </source>
</evidence>
<dbReference type="AlphaFoldDB" id="A0A1G8XGJ5"/>
<feature type="compositionally biased region" description="Low complexity" evidence="13">
    <location>
        <begin position="171"/>
        <end position="184"/>
    </location>
</feature>
<dbReference type="GO" id="GO:0003924">
    <property type="term" value="F:GTPase activity"/>
    <property type="evidence" value="ECO:0007669"/>
    <property type="project" value="UniProtKB-UniRule"/>
</dbReference>
<feature type="compositionally biased region" description="Basic and acidic residues" evidence="13">
    <location>
        <begin position="214"/>
        <end position="251"/>
    </location>
</feature>
<dbReference type="Pfam" id="PF08364">
    <property type="entry name" value="IF2_assoc"/>
    <property type="match status" value="1"/>
</dbReference>
<dbReference type="InterPro" id="IPR000178">
    <property type="entry name" value="TF_IF2_bacterial-like"/>
</dbReference>
<dbReference type="Gene3D" id="3.40.50.300">
    <property type="entry name" value="P-loop containing nucleotide triphosphate hydrolases"/>
    <property type="match status" value="1"/>
</dbReference>
<evidence type="ECO:0000256" key="5">
    <source>
        <dbReference type="ARBA" id="ARBA00022540"/>
    </source>
</evidence>
<dbReference type="Pfam" id="PF11987">
    <property type="entry name" value="IF-2"/>
    <property type="match status" value="1"/>
</dbReference>
<feature type="compositionally biased region" description="Low complexity" evidence="13">
    <location>
        <begin position="103"/>
        <end position="112"/>
    </location>
</feature>
<keyword evidence="8 9" id="KW-0342">GTP-binding</keyword>
<reference evidence="16" key="1">
    <citation type="submission" date="2016-10" db="EMBL/GenBank/DDBJ databases">
        <authorList>
            <person name="Varghese N."/>
            <person name="Submissions S."/>
        </authorList>
    </citation>
    <scope>NUCLEOTIDE SEQUENCE [LARGE SCALE GENOMIC DNA]</scope>
    <source>
        <strain evidence="16">CGMCC 1.10658</strain>
    </source>
</reference>
<sequence length="923" mass="100778">MAEVTVSELAKSVGATEDRLLKQMKDAGLPHTSADAMVSDEEKQVLLNFLKSSHGEQEASAPRKITLKRKTTTTLKTGSGTGRKTVNVEVRKKRTYVKRPEAEQAAESAVEAQRAELEKALAEQAEQERARAEQAEAERARAEAEAKAAAEAAAEQQAEVAAEEQPEEPAEVAAEAGEEAPGSGEEAEQAKPAPVRSTYVDDIEAMRIAAMERRKVQTAREEQELEEKKARLEEERQRAEKEKQEREEKAKAAGAVKPSLRRKLEATPVTADKDEDEPRKRRGRKTKGGPKKSSKTALYEQALEAFEDDESEKRSTRSLSRPTLKIKNTHGFKKPTGKQVYEVQLGETITVGDLAKQLNMKAGELIKRLMKMGEMVTINQPIDRDTATLIVEELGHKVVLRSENELEESLVAEVERAEGEEVSRAPVVTVMGHVDHGKTSLLDYIRKTKVASGEAGGITQHIGAYRVQTSQGEVAFLDTPGHAAFTAMRARGAQATDVVILVVAADDGVMPQTEEAIQHAKAAGVPLVVAINKCDKEGADPDRVKNELAAKDVIPEDWGGDTQFIEVSAHTGQGIDELLEAVSLQAEMLELKSEVGVPARGVVIESRLEKGRGVVATLLVQSGELKRGDIVLAGQSYGRVRAMTNELGKSVKEAGPSTPVELLGLDTTPNAGDEFMVVADERKAREVAEQRAEKERRERMQRQQAAKLENMFADMEAGERKVLPVVIKADVRGSLEAILSALADIGNEEVSVNVVSSGVGGIAENDVNLALTAGAIIIGFNTRADVTARKLAETESVEIRYYSVIYNLLDEVKQALSGMLEPEVREEIVGIAEVRDVFRSPKFGAIAGCMVTEGTVYRNKPIRVLRDNVVIYQGELESLRRFKDDVQEVRNGMECGIGVKDYNDVKPGDQIEVFDIVKVAREL</sequence>
<protein>
    <recommendedName>
        <fullName evidence="3 9">Translation initiation factor IF-2</fullName>
    </recommendedName>
</protein>
<evidence type="ECO:0000313" key="15">
    <source>
        <dbReference type="EMBL" id="SDJ89759.1"/>
    </source>
</evidence>
<evidence type="ECO:0000256" key="8">
    <source>
        <dbReference type="ARBA" id="ARBA00023134"/>
    </source>
</evidence>
<evidence type="ECO:0000256" key="4">
    <source>
        <dbReference type="ARBA" id="ARBA00022490"/>
    </source>
</evidence>
<comment type="similarity">
    <text evidence="2 9 10">Belongs to the TRAFAC class translation factor GTPase superfamily. Classic translation factor GTPase family. IF-2 subfamily.</text>
</comment>
<organism evidence="15 16">
    <name type="scientific">Microbulbifer yueqingensis</name>
    <dbReference type="NCBI Taxonomy" id="658219"/>
    <lineage>
        <taxon>Bacteria</taxon>
        <taxon>Pseudomonadati</taxon>
        <taxon>Pseudomonadota</taxon>
        <taxon>Gammaproteobacteria</taxon>
        <taxon>Cellvibrionales</taxon>
        <taxon>Microbulbiferaceae</taxon>
        <taxon>Microbulbifer</taxon>
    </lineage>
</organism>
<dbReference type="InterPro" id="IPR044145">
    <property type="entry name" value="IF2_II"/>
</dbReference>
<dbReference type="InterPro" id="IPR009061">
    <property type="entry name" value="DNA-bd_dom_put_sf"/>
</dbReference>
<evidence type="ECO:0000256" key="7">
    <source>
        <dbReference type="ARBA" id="ARBA00022917"/>
    </source>
</evidence>
<dbReference type="InterPro" id="IPR006847">
    <property type="entry name" value="IF2_N"/>
</dbReference>
<dbReference type="SUPFAM" id="SSF52156">
    <property type="entry name" value="Initiation factor IF2/eIF5b, domain 3"/>
    <property type="match status" value="1"/>
</dbReference>
<dbReference type="InterPro" id="IPR009000">
    <property type="entry name" value="Transl_B-barrel_sf"/>
</dbReference>
<dbReference type="InterPro" id="IPR036925">
    <property type="entry name" value="TIF_IF2_dom3_sf"/>
</dbReference>
<dbReference type="RefSeq" id="WP_091509698.1">
    <property type="nucleotide sequence ID" value="NZ_FNFH01000002.1"/>
</dbReference>
<feature type="domain" description="Tr-type G" evidence="14">
    <location>
        <begin position="423"/>
        <end position="592"/>
    </location>
</feature>
<dbReference type="InterPro" id="IPR053905">
    <property type="entry name" value="EF-G-like_DII"/>
</dbReference>
<dbReference type="NCBIfam" id="TIGR00231">
    <property type="entry name" value="small_GTP"/>
    <property type="match status" value="1"/>
</dbReference>
<evidence type="ECO:0000256" key="12">
    <source>
        <dbReference type="SAM" id="Coils"/>
    </source>
</evidence>
<dbReference type="InterPro" id="IPR000795">
    <property type="entry name" value="T_Tr_GTP-bd_dom"/>
</dbReference>
<evidence type="ECO:0000256" key="2">
    <source>
        <dbReference type="ARBA" id="ARBA00007733"/>
    </source>
</evidence>
<dbReference type="OrthoDB" id="9811804at2"/>
<evidence type="ECO:0000313" key="16">
    <source>
        <dbReference type="Proteomes" id="UP000199305"/>
    </source>
</evidence>
<dbReference type="InterPro" id="IPR013575">
    <property type="entry name" value="IF2_assoc_dom_bac"/>
</dbReference>
<dbReference type="PANTHER" id="PTHR43381">
    <property type="entry name" value="TRANSLATION INITIATION FACTOR IF-2-RELATED"/>
    <property type="match status" value="1"/>
</dbReference>
<dbReference type="FunFam" id="3.40.50.300:FF:000019">
    <property type="entry name" value="Translation initiation factor IF-2"/>
    <property type="match status" value="1"/>
</dbReference>
<dbReference type="FunFam" id="3.40.50.10050:FF:000001">
    <property type="entry name" value="Translation initiation factor IF-2"/>
    <property type="match status" value="1"/>
</dbReference>
<dbReference type="EMBL" id="FNFH01000002">
    <property type="protein sequence ID" value="SDJ89759.1"/>
    <property type="molecule type" value="Genomic_DNA"/>
</dbReference>
<name>A0A1G8XGJ5_9GAMM</name>
<dbReference type="PROSITE" id="PS51722">
    <property type="entry name" value="G_TR_2"/>
    <property type="match status" value="1"/>
</dbReference>
<dbReference type="Gene3D" id="3.40.50.10050">
    <property type="entry name" value="Translation initiation factor IF- 2, domain 3"/>
    <property type="match status" value="1"/>
</dbReference>
<dbReference type="GO" id="GO:0003743">
    <property type="term" value="F:translation initiation factor activity"/>
    <property type="evidence" value="ECO:0007669"/>
    <property type="project" value="UniProtKB-UniRule"/>
</dbReference>
<dbReference type="PROSITE" id="PS01176">
    <property type="entry name" value="IF2"/>
    <property type="match status" value="1"/>
</dbReference>
<proteinExistence type="inferred from homology"/>
<dbReference type="SUPFAM" id="SSF50447">
    <property type="entry name" value="Translation proteins"/>
    <property type="match status" value="2"/>
</dbReference>
<dbReference type="CDD" id="cd01887">
    <property type="entry name" value="IF2_eIF5B"/>
    <property type="match status" value="1"/>
</dbReference>
<evidence type="ECO:0000256" key="10">
    <source>
        <dbReference type="RuleBase" id="RU000644"/>
    </source>
</evidence>
<feature type="region of interest" description="Disordered" evidence="13">
    <location>
        <begin position="214"/>
        <end position="298"/>
    </location>
</feature>
<dbReference type="Proteomes" id="UP000199305">
    <property type="component" value="Unassembled WGS sequence"/>
</dbReference>
<feature type="binding site" evidence="9">
    <location>
        <begin position="532"/>
        <end position="535"/>
    </location>
    <ligand>
        <name>GTP</name>
        <dbReference type="ChEBI" id="CHEBI:37565"/>
    </ligand>
</feature>
<keyword evidence="16" id="KW-1185">Reference proteome</keyword>
<dbReference type="Pfam" id="PF03144">
    <property type="entry name" value="GTP_EFTU_D2"/>
    <property type="match status" value="1"/>
</dbReference>
<feature type="compositionally biased region" description="Basic and acidic residues" evidence="13">
    <location>
        <begin position="113"/>
        <end position="148"/>
    </location>
</feature>
<dbReference type="CDD" id="cd03702">
    <property type="entry name" value="IF2_mtIF2_II"/>
    <property type="match status" value="1"/>
</dbReference>
<evidence type="ECO:0000259" key="14">
    <source>
        <dbReference type="PROSITE" id="PS51722"/>
    </source>
</evidence>
<comment type="function">
    <text evidence="9 10">One of the essential components for the initiation of protein synthesis. Protects formylmethionyl-tRNA from spontaneous hydrolysis and promotes its binding to the 30S ribosomal subunits. Also involved in the hydrolysis of GTP during the formation of the 70S ribosomal complex.</text>
</comment>
<dbReference type="Gene3D" id="2.40.30.10">
    <property type="entry name" value="Translation factors"/>
    <property type="match status" value="2"/>
</dbReference>
<dbReference type="SUPFAM" id="SSF52540">
    <property type="entry name" value="P-loop containing nucleoside triphosphate hydrolases"/>
    <property type="match status" value="1"/>
</dbReference>
<keyword evidence="7 9" id="KW-0648">Protein biosynthesis</keyword>
<accession>A0A1G8XGJ5</accession>
<dbReference type="FunFam" id="2.40.30.10:FF:000008">
    <property type="entry name" value="Translation initiation factor IF-2"/>
    <property type="match status" value="1"/>
</dbReference>
<dbReference type="InterPro" id="IPR015760">
    <property type="entry name" value="TIF_IF2"/>
</dbReference>
<feature type="region of interest" description="Disordered" evidence="13">
    <location>
        <begin position="97"/>
        <end position="200"/>
    </location>
</feature>